<comment type="subcellular location">
    <subcellularLocation>
        <location evidence="1">Cytoplasm</location>
    </subcellularLocation>
</comment>
<keyword evidence="3" id="KW-0479">Metal-binding</keyword>
<dbReference type="InterPro" id="IPR046439">
    <property type="entry name" value="ZF_RZ_dom"/>
</dbReference>
<evidence type="ECO:0000256" key="3">
    <source>
        <dbReference type="ARBA" id="ARBA00022723"/>
    </source>
</evidence>
<accession>A0A9W9ZI63</accession>
<keyword evidence="2" id="KW-0963">Cytoplasm</keyword>
<dbReference type="Proteomes" id="UP001163046">
    <property type="component" value="Unassembled WGS sequence"/>
</dbReference>
<sequence>MDTSNDDTDDRHVIQLKSCPRCKTAIRTSLRYGNVIKQQLHDIEEVKKKVRGNPDEIEKAKVKLQVRLSALEEKFDREDEAEEWKGFIQRCSRRMSKGIMTAVTENQVTLTERFCVMDQTLKKDLLGAPRGKVNSENRLEGVFLQGELQYLKKRFMSEGVTHRELRDINLEFTRLNLQLELCLLKYNITSLNLTLDEPSGHVMKDVRDELTSGKLIQTERLDELLEMLAAIRRAYPCLSPLTPEERKQIVSAMNLSKGHWYKCPQGHIYAITECGGAMEKSTCPDCGAVIGGTQHRLEEGNEVASEMDGAKYPAWSHQANLQNYVIVDEA</sequence>
<keyword evidence="4" id="KW-0863">Zinc-finger</keyword>
<evidence type="ECO:0000313" key="9">
    <source>
        <dbReference type="Proteomes" id="UP001163046"/>
    </source>
</evidence>
<dbReference type="AlphaFoldDB" id="A0A9W9ZI63"/>
<feature type="domain" description="RZ-type" evidence="7">
    <location>
        <begin position="241"/>
        <end position="310"/>
    </location>
</feature>
<keyword evidence="9" id="KW-1185">Reference proteome</keyword>
<keyword evidence="5" id="KW-0862">Zinc</keyword>
<dbReference type="GO" id="GO:0005737">
    <property type="term" value="C:cytoplasm"/>
    <property type="evidence" value="ECO:0007669"/>
    <property type="project" value="UniProtKB-SubCell"/>
</dbReference>
<evidence type="ECO:0000256" key="5">
    <source>
        <dbReference type="ARBA" id="ARBA00022833"/>
    </source>
</evidence>
<dbReference type="EMBL" id="MU826353">
    <property type="protein sequence ID" value="KAJ7380469.1"/>
    <property type="molecule type" value="Genomic_DNA"/>
</dbReference>
<dbReference type="PANTHER" id="PTHR23425:SF8">
    <property type="entry name" value="NUCLEOPORIN AMO1-LIKE"/>
    <property type="match status" value="1"/>
</dbReference>
<dbReference type="PANTHER" id="PTHR23425">
    <property type="entry name" value="NUCLEOPORIN AMO1-LIKE"/>
    <property type="match status" value="1"/>
</dbReference>
<comment type="caution">
    <text evidence="8">The sequence shown here is derived from an EMBL/GenBank/DDBJ whole genome shotgun (WGS) entry which is preliminary data.</text>
</comment>
<keyword evidence="6" id="KW-0391">Immunity</keyword>
<dbReference type="PROSITE" id="PS51981">
    <property type="entry name" value="ZF_RZ"/>
    <property type="match status" value="1"/>
</dbReference>
<evidence type="ECO:0000259" key="7">
    <source>
        <dbReference type="PROSITE" id="PS51981"/>
    </source>
</evidence>
<proteinExistence type="predicted"/>
<dbReference type="GO" id="GO:0002376">
    <property type="term" value="P:immune system process"/>
    <property type="evidence" value="ECO:0007669"/>
    <property type="project" value="UniProtKB-KW"/>
</dbReference>
<organism evidence="8 9">
    <name type="scientific">Desmophyllum pertusum</name>
    <dbReference type="NCBI Taxonomy" id="174260"/>
    <lineage>
        <taxon>Eukaryota</taxon>
        <taxon>Metazoa</taxon>
        <taxon>Cnidaria</taxon>
        <taxon>Anthozoa</taxon>
        <taxon>Hexacorallia</taxon>
        <taxon>Scleractinia</taxon>
        <taxon>Caryophylliina</taxon>
        <taxon>Caryophylliidae</taxon>
        <taxon>Desmophyllum</taxon>
    </lineage>
</organism>
<evidence type="ECO:0000256" key="6">
    <source>
        <dbReference type="ARBA" id="ARBA00022859"/>
    </source>
</evidence>
<name>A0A9W9ZI63_9CNID</name>
<evidence type="ECO:0000256" key="2">
    <source>
        <dbReference type="ARBA" id="ARBA00022490"/>
    </source>
</evidence>
<evidence type="ECO:0000313" key="8">
    <source>
        <dbReference type="EMBL" id="KAJ7380469.1"/>
    </source>
</evidence>
<dbReference type="OrthoDB" id="2423195at2759"/>
<reference evidence="8" key="1">
    <citation type="submission" date="2023-01" db="EMBL/GenBank/DDBJ databases">
        <title>Genome assembly of the deep-sea coral Lophelia pertusa.</title>
        <authorList>
            <person name="Herrera S."/>
            <person name="Cordes E."/>
        </authorList>
    </citation>
    <scope>NUCLEOTIDE SEQUENCE</scope>
    <source>
        <strain evidence="8">USNM1676648</strain>
        <tissue evidence="8">Polyp</tissue>
    </source>
</reference>
<gene>
    <name evidence="8" type="primary">ZNFX1_7</name>
    <name evidence="8" type="ORF">OS493_008930</name>
</gene>
<evidence type="ECO:0000256" key="4">
    <source>
        <dbReference type="ARBA" id="ARBA00022771"/>
    </source>
</evidence>
<protein>
    <submittedName>
        <fullName evidence="8">NFX1-type zinc finger-containing protein 1</fullName>
    </submittedName>
</protein>
<dbReference type="GO" id="GO:0008270">
    <property type="term" value="F:zinc ion binding"/>
    <property type="evidence" value="ECO:0007669"/>
    <property type="project" value="UniProtKB-KW"/>
</dbReference>
<dbReference type="Pfam" id="PF20173">
    <property type="entry name" value="ZnF_RZ-type"/>
    <property type="match status" value="1"/>
</dbReference>
<evidence type="ECO:0000256" key="1">
    <source>
        <dbReference type="ARBA" id="ARBA00004496"/>
    </source>
</evidence>